<name>A0A167AL69_9GAMM</name>
<dbReference type="Proteomes" id="UP000076587">
    <property type="component" value="Unassembled WGS sequence"/>
</dbReference>
<dbReference type="SUPFAM" id="SSF53474">
    <property type="entry name" value="alpha/beta-Hydrolases"/>
    <property type="match status" value="1"/>
</dbReference>
<evidence type="ECO:0000313" key="3">
    <source>
        <dbReference type="Proteomes" id="UP000076587"/>
    </source>
</evidence>
<gene>
    <name evidence="2" type="ORF">N482_14900</name>
</gene>
<evidence type="ECO:0000256" key="1">
    <source>
        <dbReference type="SAM" id="SignalP"/>
    </source>
</evidence>
<feature type="chain" id="PRO_5007883745" description="Alpha/beta hydrolase" evidence="1">
    <location>
        <begin position="19"/>
        <end position="256"/>
    </location>
</feature>
<protein>
    <recommendedName>
        <fullName evidence="4">Alpha/beta hydrolase</fullName>
    </recommendedName>
</protein>
<dbReference type="Gene3D" id="3.40.50.1820">
    <property type="entry name" value="alpha/beta hydrolase"/>
    <property type="match status" value="1"/>
</dbReference>
<organism evidence="2 3">
    <name type="scientific">Pseudoalteromonas luteoviolacea NCIMB 1942</name>
    <dbReference type="NCBI Taxonomy" id="1365253"/>
    <lineage>
        <taxon>Bacteria</taxon>
        <taxon>Pseudomonadati</taxon>
        <taxon>Pseudomonadota</taxon>
        <taxon>Gammaproteobacteria</taxon>
        <taxon>Alteromonadales</taxon>
        <taxon>Pseudoalteromonadaceae</taxon>
        <taxon>Pseudoalteromonas</taxon>
    </lineage>
</organism>
<dbReference type="RefSeq" id="WP_231100880.1">
    <property type="nucleotide sequence ID" value="NZ_AUXT01000181.1"/>
</dbReference>
<sequence length="256" mass="28639">MKTTLLALFVSMTTPAYASTAKFESLYNQQRHRAVPVQLVQPQDPTSCTTQKPCPVAFISAGYGVSHKAYQFISKQLSAQGYLSVAIKHELKSDPPLSVSGDLYQTRQENWQRGVVTLQFIRSQLMKTMTHYNFDQILLVGHSNGGDLSALLINQGTDFISGLVTLDHRRVPLPRDKQVSVLSIRASDFPADKGVMHTEQEQALYGSCIIKIPNAKHNDMTDSGPKWLKEKIAKMLRGHLQKNSCQRLKAFLNTHN</sequence>
<evidence type="ECO:0008006" key="4">
    <source>
        <dbReference type="Google" id="ProtNLM"/>
    </source>
</evidence>
<dbReference type="AlphaFoldDB" id="A0A167AL69"/>
<accession>A0A167AL69</accession>
<reference evidence="2 3" key="1">
    <citation type="submission" date="2013-07" db="EMBL/GenBank/DDBJ databases">
        <title>Comparative Genomic and Metabolomic Analysis of Twelve Strains of Pseudoalteromonas luteoviolacea.</title>
        <authorList>
            <person name="Vynne N.G."/>
            <person name="Mansson M."/>
            <person name="Gram L."/>
        </authorList>
    </citation>
    <scope>NUCLEOTIDE SEQUENCE [LARGE SCALE GENOMIC DNA]</scope>
    <source>
        <strain evidence="2 3">NCIMB 1942</strain>
    </source>
</reference>
<dbReference type="InterPro" id="IPR029058">
    <property type="entry name" value="AB_hydrolase_fold"/>
</dbReference>
<evidence type="ECO:0000313" key="2">
    <source>
        <dbReference type="EMBL" id="KZN45524.1"/>
    </source>
</evidence>
<proteinExistence type="predicted"/>
<dbReference type="PATRIC" id="fig|1365253.3.peg.3565"/>
<keyword evidence="1" id="KW-0732">Signal</keyword>
<dbReference type="EMBL" id="AUXT01000181">
    <property type="protein sequence ID" value="KZN45524.1"/>
    <property type="molecule type" value="Genomic_DNA"/>
</dbReference>
<feature type="signal peptide" evidence="1">
    <location>
        <begin position="1"/>
        <end position="18"/>
    </location>
</feature>
<comment type="caution">
    <text evidence="2">The sequence shown here is derived from an EMBL/GenBank/DDBJ whole genome shotgun (WGS) entry which is preliminary data.</text>
</comment>